<dbReference type="AlphaFoldDB" id="A0A8S9RUC7"/>
<evidence type="ECO:0000313" key="1">
    <source>
        <dbReference type="EMBL" id="KAF3584196.1"/>
    </source>
</evidence>
<sequence length="223" mass="25337">MKESRPKDELLVSGQLWEDSRSLWDLMVDRKNRQSACNLREKELLGFIVNLLQKWQVEMVKNLADPTQGLQPPEHLSSDLLHYADDLPGHAGLHYNLVQVSESQPCLAAQYRSMSGLEYRSMSDGRCRSMEDECLRLTVVSEYRSTGLVSGSTVVERNRATNKCYCRSMRSSLLVGVKNGYDEVNVRISRPSTQTARSLRSDRARTQLGRYVETEFEPSSVAT</sequence>
<dbReference type="EMBL" id="QGKX02000088">
    <property type="protein sequence ID" value="KAF3584196.1"/>
    <property type="molecule type" value="Genomic_DNA"/>
</dbReference>
<gene>
    <name evidence="1" type="ORF">F2Q69_00030863</name>
</gene>
<evidence type="ECO:0000313" key="2">
    <source>
        <dbReference type="Proteomes" id="UP000712600"/>
    </source>
</evidence>
<comment type="caution">
    <text evidence="1">The sequence shown here is derived from an EMBL/GenBank/DDBJ whole genome shotgun (WGS) entry which is preliminary data.</text>
</comment>
<accession>A0A8S9RUC7</accession>
<reference evidence="1" key="1">
    <citation type="submission" date="2019-12" db="EMBL/GenBank/DDBJ databases">
        <title>Genome sequencing and annotation of Brassica cretica.</title>
        <authorList>
            <person name="Studholme D.J."/>
            <person name="Sarris P."/>
        </authorList>
    </citation>
    <scope>NUCLEOTIDE SEQUENCE</scope>
    <source>
        <strain evidence="1">PFS-109/04</strain>
        <tissue evidence="1">Leaf</tissue>
    </source>
</reference>
<proteinExistence type="predicted"/>
<dbReference type="Proteomes" id="UP000712600">
    <property type="component" value="Unassembled WGS sequence"/>
</dbReference>
<protein>
    <submittedName>
        <fullName evidence="1">Uncharacterized protein</fullName>
    </submittedName>
</protein>
<name>A0A8S9RUC7_BRACR</name>
<organism evidence="1 2">
    <name type="scientific">Brassica cretica</name>
    <name type="common">Mustard</name>
    <dbReference type="NCBI Taxonomy" id="69181"/>
    <lineage>
        <taxon>Eukaryota</taxon>
        <taxon>Viridiplantae</taxon>
        <taxon>Streptophyta</taxon>
        <taxon>Embryophyta</taxon>
        <taxon>Tracheophyta</taxon>
        <taxon>Spermatophyta</taxon>
        <taxon>Magnoliopsida</taxon>
        <taxon>eudicotyledons</taxon>
        <taxon>Gunneridae</taxon>
        <taxon>Pentapetalae</taxon>
        <taxon>rosids</taxon>
        <taxon>malvids</taxon>
        <taxon>Brassicales</taxon>
        <taxon>Brassicaceae</taxon>
        <taxon>Brassiceae</taxon>
        <taxon>Brassica</taxon>
    </lineage>
</organism>